<dbReference type="Gene3D" id="3.20.20.370">
    <property type="entry name" value="Glycoside hydrolase/deacetylase"/>
    <property type="match status" value="1"/>
</dbReference>
<evidence type="ECO:0000259" key="4">
    <source>
        <dbReference type="PROSITE" id="PS51677"/>
    </source>
</evidence>
<evidence type="ECO:0000313" key="5">
    <source>
        <dbReference type="EMBL" id="QFR24229.1"/>
    </source>
</evidence>
<dbReference type="PANTHER" id="PTHR34216:SF3">
    <property type="entry name" value="POLY-BETA-1,6-N-ACETYL-D-GLUCOSAMINE N-DEACETYLASE"/>
    <property type="match status" value="1"/>
</dbReference>
<dbReference type="RefSeq" id="WP_152261209.1">
    <property type="nucleotide sequence ID" value="NZ_CP045143.1"/>
</dbReference>
<name>A0A5P8M6Y7_9LACO</name>
<reference evidence="5 6" key="1">
    <citation type="submission" date="2019-10" db="EMBL/GenBank/DDBJ databases">
        <title>The completed genome of Lactobacillus harbinensis M1.</title>
        <authorList>
            <person name="Zheng Y."/>
        </authorList>
    </citation>
    <scope>NUCLEOTIDE SEQUENCE [LARGE SCALE GENOMIC DNA]</scope>
    <source>
        <strain evidence="5 6">M1</strain>
    </source>
</reference>
<feature type="domain" description="NodB homology" evidence="4">
    <location>
        <begin position="439"/>
        <end position="610"/>
    </location>
</feature>
<feature type="signal peptide" evidence="3">
    <location>
        <begin position="1"/>
        <end position="31"/>
    </location>
</feature>
<dbReference type="KEGG" id="lhb:D1010_13020"/>
<dbReference type="InterPro" id="IPR051398">
    <property type="entry name" value="Polysacch_Deacetylase"/>
</dbReference>
<feature type="chain" id="PRO_5025025609" evidence="3">
    <location>
        <begin position="32"/>
        <end position="610"/>
    </location>
</feature>
<proteinExistence type="predicted"/>
<dbReference type="CDD" id="cd10918">
    <property type="entry name" value="CE4_NodB_like_5s_6s"/>
    <property type="match status" value="1"/>
</dbReference>
<dbReference type="EMBL" id="CP045143">
    <property type="protein sequence ID" value="QFR24229.1"/>
    <property type="molecule type" value="Genomic_DNA"/>
</dbReference>
<dbReference type="AlphaFoldDB" id="A0A5P8M6Y7"/>
<dbReference type="GO" id="GO:0005576">
    <property type="term" value="C:extracellular region"/>
    <property type="evidence" value="ECO:0007669"/>
    <property type="project" value="UniProtKB-SubCell"/>
</dbReference>
<sequence length="610" mass="67931">MKKKPQRRWLFGLLAILFVGILGLTRGQAQAADNAPNPIGNLDAHQILTIYNGVGGPALDTGSTVQPGQRVTVNTITTINGYSWLDLGDNRWITFDPSFNPTYESKIWTPTPITIYQGFGDTRTKTSDSIAAGTGSVVTAYVDWNGSAWYQVGKDRWASTAGQYNPTQNNQTLQLSFTTTVYTGTGAKRQATDKTLPALSKVAYTKTLVEGNTTWYNIGGDDWVTSDPAYNPGFQQYVYVPNAVPIWTNYTADRTKTTQTVSGNSTQVLQGTAWFNNVKWYKIGVNQWITLDSATNNADSHQPTPPSVTKHVVTLLADTKVFTAPDATGTDTGRTLKSGTQWQYFNSRTVNGVTWYNLGGAQWVTNAQDTSGWTKKKDTIQFPILMYHELGSNQPNNTWFVPENEFAWQMQWLRNNGYYFLNTQEAYTVLTTNQAPSDKLVWLTMDDGYESWFTKGLPIIQQYGVNGTMFLITNTGTLTRQQAEIMKEKGMDIESHTLNHFHLSQLPDYQQKQEMLGTKEYLDRTYHQNTTAIAYPYGDYSETTEKEAAASGYTMALRIHGGLASIDNGIYSLNRVKVSPGLTVDQFQYLVENGKDEDSSGAIVGPPVQK</sequence>
<organism evidence="5 6">
    <name type="scientific">Schleiferilactobacillus harbinensis</name>
    <dbReference type="NCBI Taxonomy" id="304207"/>
    <lineage>
        <taxon>Bacteria</taxon>
        <taxon>Bacillati</taxon>
        <taxon>Bacillota</taxon>
        <taxon>Bacilli</taxon>
        <taxon>Lactobacillales</taxon>
        <taxon>Lactobacillaceae</taxon>
        <taxon>Schleiferilactobacillus</taxon>
    </lineage>
</organism>
<dbReference type="GO" id="GO:0016810">
    <property type="term" value="F:hydrolase activity, acting on carbon-nitrogen (but not peptide) bonds"/>
    <property type="evidence" value="ECO:0007669"/>
    <property type="project" value="InterPro"/>
</dbReference>
<dbReference type="Proteomes" id="UP000326779">
    <property type="component" value="Chromosome"/>
</dbReference>
<dbReference type="Pfam" id="PF01522">
    <property type="entry name" value="Polysacc_deac_1"/>
    <property type="match status" value="1"/>
</dbReference>
<evidence type="ECO:0000256" key="1">
    <source>
        <dbReference type="ARBA" id="ARBA00004613"/>
    </source>
</evidence>
<gene>
    <name evidence="5" type="ORF">D1010_13020</name>
</gene>
<dbReference type="InterPro" id="IPR011330">
    <property type="entry name" value="Glyco_hydro/deAcase_b/a-brl"/>
</dbReference>
<dbReference type="SUPFAM" id="SSF88713">
    <property type="entry name" value="Glycoside hydrolase/deacetylase"/>
    <property type="match status" value="1"/>
</dbReference>
<evidence type="ECO:0000313" key="6">
    <source>
        <dbReference type="Proteomes" id="UP000326779"/>
    </source>
</evidence>
<dbReference type="GO" id="GO:0005975">
    <property type="term" value="P:carbohydrate metabolic process"/>
    <property type="evidence" value="ECO:0007669"/>
    <property type="project" value="InterPro"/>
</dbReference>
<dbReference type="InterPro" id="IPR002509">
    <property type="entry name" value="NODB_dom"/>
</dbReference>
<accession>A0A5P8M6Y7</accession>
<dbReference type="PROSITE" id="PS51677">
    <property type="entry name" value="NODB"/>
    <property type="match status" value="1"/>
</dbReference>
<dbReference type="PANTHER" id="PTHR34216">
    <property type="match status" value="1"/>
</dbReference>
<evidence type="ECO:0000256" key="3">
    <source>
        <dbReference type="SAM" id="SignalP"/>
    </source>
</evidence>
<evidence type="ECO:0000256" key="2">
    <source>
        <dbReference type="ARBA" id="ARBA00022729"/>
    </source>
</evidence>
<comment type="subcellular location">
    <subcellularLocation>
        <location evidence="1">Secreted</location>
    </subcellularLocation>
</comment>
<protein>
    <submittedName>
        <fullName evidence="5">Polysaccharide deacetylase family protein</fullName>
    </submittedName>
</protein>
<keyword evidence="2 3" id="KW-0732">Signal</keyword>